<dbReference type="Proteomes" id="UP000694892">
    <property type="component" value="Chromosome 9_10L"/>
</dbReference>
<organism evidence="1 2">
    <name type="scientific">Xenopus laevis</name>
    <name type="common">African clawed frog</name>
    <dbReference type="NCBI Taxonomy" id="8355"/>
    <lineage>
        <taxon>Eukaryota</taxon>
        <taxon>Metazoa</taxon>
        <taxon>Chordata</taxon>
        <taxon>Craniata</taxon>
        <taxon>Vertebrata</taxon>
        <taxon>Euteleostomi</taxon>
        <taxon>Amphibia</taxon>
        <taxon>Batrachia</taxon>
        <taxon>Anura</taxon>
        <taxon>Pipoidea</taxon>
        <taxon>Pipidae</taxon>
        <taxon>Xenopodinae</taxon>
        <taxon>Xenopus</taxon>
        <taxon>Xenopus</taxon>
    </lineage>
</organism>
<accession>A0A974BXW0</accession>
<sequence length="25" mass="2727">MGGLLALIMSSFFNLSFAFSSHFDS</sequence>
<feature type="non-terminal residue" evidence="1">
    <location>
        <position position="25"/>
    </location>
</feature>
<dbReference type="EMBL" id="CM004482">
    <property type="protein sequence ID" value="OCT62637.1"/>
    <property type="molecule type" value="Genomic_DNA"/>
</dbReference>
<feature type="non-terminal residue" evidence="1">
    <location>
        <position position="1"/>
    </location>
</feature>
<proteinExistence type="predicted"/>
<name>A0A974BXW0_XENLA</name>
<dbReference type="AlphaFoldDB" id="A0A974BXW0"/>
<gene>
    <name evidence="1" type="ORF">XELAEV_180437232mg</name>
</gene>
<evidence type="ECO:0000313" key="2">
    <source>
        <dbReference type="Proteomes" id="UP000694892"/>
    </source>
</evidence>
<evidence type="ECO:0000313" key="1">
    <source>
        <dbReference type="EMBL" id="OCT62637.1"/>
    </source>
</evidence>
<protein>
    <submittedName>
        <fullName evidence="1">Uncharacterized protein</fullName>
    </submittedName>
</protein>
<reference evidence="2" key="1">
    <citation type="journal article" date="2016" name="Nature">
        <title>Genome evolution in the allotetraploid frog Xenopus laevis.</title>
        <authorList>
            <person name="Session A.M."/>
            <person name="Uno Y."/>
            <person name="Kwon T."/>
            <person name="Chapman J.A."/>
            <person name="Toyoda A."/>
            <person name="Takahashi S."/>
            <person name="Fukui A."/>
            <person name="Hikosaka A."/>
            <person name="Suzuki A."/>
            <person name="Kondo M."/>
            <person name="van Heeringen S.J."/>
            <person name="Quigley I."/>
            <person name="Heinz S."/>
            <person name="Ogino H."/>
            <person name="Ochi H."/>
            <person name="Hellsten U."/>
            <person name="Lyons J.B."/>
            <person name="Simakov O."/>
            <person name="Putnam N."/>
            <person name="Stites J."/>
            <person name="Kuroki Y."/>
            <person name="Tanaka T."/>
            <person name="Michiue T."/>
            <person name="Watanabe M."/>
            <person name="Bogdanovic O."/>
            <person name="Lister R."/>
            <person name="Georgiou G."/>
            <person name="Paranjpe S.S."/>
            <person name="van Kruijsbergen I."/>
            <person name="Shu S."/>
            <person name="Carlson J."/>
            <person name="Kinoshita T."/>
            <person name="Ohta Y."/>
            <person name="Mawaribuchi S."/>
            <person name="Jenkins J."/>
            <person name="Grimwood J."/>
            <person name="Schmutz J."/>
            <person name="Mitros T."/>
            <person name="Mozaffari S.V."/>
            <person name="Suzuki Y."/>
            <person name="Haramoto Y."/>
            <person name="Yamamoto T.S."/>
            <person name="Takagi C."/>
            <person name="Heald R."/>
            <person name="Miller K."/>
            <person name="Haudenschild C."/>
            <person name="Kitzman J."/>
            <person name="Nakayama T."/>
            <person name="Izutsu Y."/>
            <person name="Robert J."/>
            <person name="Fortriede J."/>
            <person name="Burns K."/>
            <person name="Lotay V."/>
            <person name="Karimi K."/>
            <person name="Yasuoka Y."/>
            <person name="Dichmann D.S."/>
            <person name="Flajnik M.F."/>
            <person name="Houston D.W."/>
            <person name="Shendure J."/>
            <person name="DuPasquier L."/>
            <person name="Vize P.D."/>
            <person name="Zorn A.M."/>
            <person name="Ito M."/>
            <person name="Marcotte E.M."/>
            <person name="Wallingford J.B."/>
            <person name="Ito Y."/>
            <person name="Asashima M."/>
            <person name="Ueno N."/>
            <person name="Matsuda Y."/>
            <person name="Veenstra G.J."/>
            <person name="Fujiyama A."/>
            <person name="Harland R.M."/>
            <person name="Taira M."/>
            <person name="Rokhsar D.S."/>
        </authorList>
    </citation>
    <scope>NUCLEOTIDE SEQUENCE [LARGE SCALE GENOMIC DNA]</scope>
    <source>
        <strain evidence="2">J</strain>
    </source>
</reference>